<protein>
    <submittedName>
        <fullName evidence="2">Transposase</fullName>
    </submittedName>
</protein>
<sequence length="38" mass="4441">MTRRTTSTRQQVEVSGIVLLKQHLERYGALLRAKWASR</sequence>
<keyword evidence="1" id="KW-1185">Reference proteome</keyword>
<reference evidence="2" key="1">
    <citation type="submission" date="2016-11" db="UniProtKB">
        <authorList>
            <consortium name="WormBaseParasite"/>
        </authorList>
    </citation>
    <scope>IDENTIFICATION</scope>
</reference>
<evidence type="ECO:0000313" key="2">
    <source>
        <dbReference type="WBParaSite" id="Hba_14214"/>
    </source>
</evidence>
<dbReference type="Proteomes" id="UP000095283">
    <property type="component" value="Unplaced"/>
</dbReference>
<name>A0A1I7XA26_HETBA</name>
<accession>A0A1I7XA26</accession>
<dbReference type="AlphaFoldDB" id="A0A1I7XA26"/>
<organism evidence="1 2">
    <name type="scientific">Heterorhabditis bacteriophora</name>
    <name type="common">Entomopathogenic nematode worm</name>
    <dbReference type="NCBI Taxonomy" id="37862"/>
    <lineage>
        <taxon>Eukaryota</taxon>
        <taxon>Metazoa</taxon>
        <taxon>Ecdysozoa</taxon>
        <taxon>Nematoda</taxon>
        <taxon>Chromadorea</taxon>
        <taxon>Rhabditida</taxon>
        <taxon>Rhabditina</taxon>
        <taxon>Rhabditomorpha</taxon>
        <taxon>Strongyloidea</taxon>
        <taxon>Heterorhabditidae</taxon>
        <taxon>Heterorhabditis</taxon>
    </lineage>
</organism>
<dbReference type="WBParaSite" id="Hba_14214">
    <property type="protein sequence ID" value="Hba_14214"/>
    <property type="gene ID" value="Hba_14214"/>
</dbReference>
<proteinExistence type="predicted"/>
<evidence type="ECO:0000313" key="1">
    <source>
        <dbReference type="Proteomes" id="UP000095283"/>
    </source>
</evidence>